<proteinExistence type="predicted"/>
<dbReference type="Gramene" id="rna20785">
    <property type="protein sequence ID" value="RHN58832.1"/>
    <property type="gene ID" value="gene20785"/>
</dbReference>
<dbReference type="EMBL" id="PSQE01000004">
    <property type="protein sequence ID" value="RHN58832.1"/>
    <property type="molecule type" value="Genomic_DNA"/>
</dbReference>
<organism evidence="1">
    <name type="scientific">Medicago truncatula</name>
    <name type="common">Barrel medic</name>
    <name type="synonym">Medicago tribuloides</name>
    <dbReference type="NCBI Taxonomy" id="3880"/>
    <lineage>
        <taxon>Eukaryota</taxon>
        <taxon>Viridiplantae</taxon>
        <taxon>Streptophyta</taxon>
        <taxon>Embryophyta</taxon>
        <taxon>Tracheophyta</taxon>
        <taxon>Spermatophyta</taxon>
        <taxon>Magnoliopsida</taxon>
        <taxon>eudicotyledons</taxon>
        <taxon>Gunneridae</taxon>
        <taxon>Pentapetalae</taxon>
        <taxon>rosids</taxon>
        <taxon>fabids</taxon>
        <taxon>Fabales</taxon>
        <taxon>Fabaceae</taxon>
        <taxon>Papilionoideae</taxon>
        <taxon>50 kb inversion clade</taxon>
        <taxon>NPAAA clade</taxon>
        <taxon>Hologalegina</taxon>
        <taxon>IRL clade</taxon>
        <taxon>Trifolieae</taxon>
        <taxon>Medicago</taxon>
    </lineage>
</organism>
<comment type="caution">
    <text evidence="1">The sequence shown here is derived from an EMBL/GenBank/DDBJ whole genome shotgun (WGS) entry which is preliminary data.</text>
</comment>
<evidence type="ECO:0000313" key="1">
    <source>
        <dbReference type="EMBL" id="RHN58832.1"/>
    </source>
</evidence>
<protein>
    <submittedName>
        <fullName evidence="1">Uncharacterized protein</fullName>
    </submittedName>
</protein>
<name>A0A396HZQ8_MEDTR</name>
<dbReference type="AlphaFoldDB" id="A0A396HZQ8"/>
<accession>A0A396HZQ8</accession>
<dbReference type="Proteomes" id="UP000265566">
    <property type="component" value="Chromosome 4"/>
</dbReference>
<sequence>MSFNSLVSLETGRLEWRVKVKVRVTRKWNVESSFFRGKVNTIELILLDIDVFSSDHLCVCVNQNPMRVAIADQLEFNRIYHSKTIFELVKSSETGLSIVCARIVGCFQVDQWWYPLCDCSNCIK</sequence>
<reference evidence="1" key="1">
    <citation type="journal article" date="2018" name="Nat. Plants">
        <title>Whole-genome landscape of Medicago truncatula symbiotic genes.</title>
        <authorList>
            <person name="Pecrix Y."/>
            <person name="Gamas P."/>
            <person name="Carrere S."/>
        </authorList>
    </citation>
    <scope>NUCLEOTIDE SEQUENCE</scope>
    <source>
        <tissue evidence="1">Leaves</tissue>
    </source>
</reference>
<gene>
    <name evidence="1" type="ORF">MtrunA17_Chr4g0006671</name>
</gene>